<dbReference type="PANTHER" id="PTHR35580">
    <property type="entry name" value="CELL SURFACE GLYCOPROTEIN (S-LAYER PROTEIN)-LIKE PROTEIN"/>
    <property type="match status" value="1"/>
</dbReference>
<dbReference type="Proteomes" id="UP000598971">
    <property type="component" value="Unassembled WGS sequence"/>
</dbReference>
<dbReference type="CDD" id="cd00146">
    <property type="entry name" value="PKD"/>
    <property type="match status" value="3"/>
</dbReference>
<sequence length="1218" mass="131123">MITLNTFKRSFLFILIIFISAVNGIGQSLQYVENKGQWDSKVTYASDMGGSVFFLQKQGYKVLLNNQQDLKNIAQHYSGHVHDTKNTPGAANQLNSAAANNSSDNLILHSVAYEVKFLGAAANPRIIPDKPLDTYNNYYLGNDSSKWASGCKIFQAITYENVYPGIDARYYADNGSLKYDFIVHPGADVNKIALQFTGVSGISIKNKNLVIKTPLGEVSEERPYTYQFMEKGRADVDASYYIENGNIVKFRLQNYSKTATVVIDPTLIFASFTGSLVDNWGYTATYDGTGNFYAGGIAFGSGFPTSVGAFQTNYSGGVGEGSLGGYDIALIKLSANGSTRLYATYLGGGGNEQPHSLVVDNNDDLIIAGRTNSSNFPTTAATIGSGGKFDIFITKIKSDGSAILGSRKIGGVDDDGVNIRSKEIAGPLSITRNYGDDARSEVIVDQSNNIYLASCTQSSGFPVTAGVFQSSSGGKQDGVLIKMNNSLSNLLFASYLGGNGDDAAFVLSLNPLNNNIYVAGSTVSDNLQGVAGNAGPILFNKFQNGACDGYVSIINNTGTALIKTVYVGTPGNDMLYGIQIDRFGFPYITGATTSAFPVINAAFNTQANGKQFITKLQPDLSGVVYSTNFGKGLSAPDIATNAFLVDRCENVYVAGWGGGLANLEGYPNAGTLGLTTTANAIRANSDGSDFYFFVLEKNALSQLYGTFYGNIDNVPDVGDHVDGGTSRFDKEGVIYQAMCANCNKAGVFPTTPGVWGPTNPANTGAECNEAAVKIAFELAGVGSGIRPTIHGKVRDTSGCLPLTVDFRDTIATGKIFVWSFNDGSPDQTTLVPTISHTFTTTGLFRVRLISIDSLTCNIADTSYTRIRVRDDSAYINFNTLKLPPCQSLNYQFNNISVAPPLKPFNANSFEWSFGDGTTLISNALTLTHAYPAPGTYNVVLRLIDTAYCNYPDSVTIQLRIASNVKAQFETPPSGCVPYTLPINNTSLAGTEFLWDFGDGNTFSGQQPVYTYFIPGTYTIKLVVIDSNTCNIIDSTQQTITVSAKPIAIFTYSPQPSEENTPTIFTNFSLGGISYKWKFGDGDSLVTTNRDSLISHIYAATGTYNACLTTTNQFGCDSTVCQPVQAIIRPVLGVPNAFTPNGDGVNDKIFVKAFGIDKMSWRIYNRWGQLIYTSNSISDGWDGKYNGVLQPQEVYVYVLDVTFTDGTQSRKKGDITLLR</sequence>
<dbReference type="InterPro" id="IPR022409">
    <property type="entry name" value="PKD/Chitinase_dom"/>
</dbReference>
<feature type="domain" description="PKD" evidence="1">
    <location>
        <begin position="992"/>
        <end position="1026"/>
    </location>
</feature>
<keyword evidence="3" id="KW-1185">Reference proteome</keyword>
<dbReference type="Pfam" id="PF13585">
    <property type="entry name" value="CHU_C"/>
    <property type="match status" value="1"/>
</dbReference>
<feature type="domain" description="PKD" evidence="1">
    <location>
        <begin position="1072"/>
        <end position="1114"/>
    </location>
</feature>
<dbReference type="InterPro" id="IPR026341">
    <property type="entry name" value="T9SS_type_B"/>
</dbReference>
<dbReference type="SMART" id="SM00089">
    <property type="entry name" value="PKD"/>
    <property type="match status" value="4"/>
</dbReference>
<dbReference type="PROSITE" id="PS50093">
    <property type="entry name" value="PKD"/>
    <property type="match status" value="4"/>
</dbReference>
<dbReference type="AlphaFoldDB" id="A0A8J8F9K7"/>
<dbReference type="RefSeq" id="WP_171605749.1">
    <property type="nucleotide sequence ID" value="NZ_WHPF01000001.1"/>
</dbReference>
<feature type="domain" description="PKD" evidence="1">
    <location>
        <begin position="908"/>
        <end position="946"/>
    </location>
</feature>
<evidence type="ECO:0000313" key="3">
    <source>
        <dbReference type="Proteomes" id="UP000598971"/>
    </source>
</evidence>
<reference evidence="2" key="1">
    <citation type="submission" date="2019-10" db="EMBL/GenBank/DDBJ databases">
        <title>Draft genome sequence of Panacibacter sp. KCS-6.</title>
        <authorList>
            <person name="Yim K.J."/>
        </authorList>
    </citation>
    <scope>NUCLEOTIDE SEQUENCE</scope>
    <source>
        <strain evidence="2">KCS-6</strain>
    </source>
</reference>
<dbReference type="SUPFAM" id="SSF49299">
    <property type="entry name" value="PKD domain"/>
    <property type="match status" value="4"/>
</dbReference>
<dbReference type="Pfam" id="PF00801">
    <property type="entry name" value="PKD"/>
    <property type="match status" value="1"/>
</dbReference>
<protein>
    <submittedName>
        <fullName evidence="2">PKD domain-containing protein</fullName>
    </submittedName>
</protein>
<feature type="domain" description="PKD" evidence="1">
    <location>
        <begin position="816"/>
        <end position="853"/>
    </location>
</feature>
<dbReference type="EMBL" id="WHPF01000001">
    <property type="protein sequence ID" value="NNV53831.1"/>
    <property type="molecule type" value="Genomic_DNA"/>
</dbReference>
<dbReference type="Pfam" id="PF25778">
    <property type="entry name" value="DUF7948"/>
    <property type="match status" value="1"/>
</dbReference>
<proteinExistence type="predicted"/>
<comment type="caution">
    <text evidence="2">The sequence shown here is derived from an EMBL/GenBank/DDBJ whole genome shotgun (WGS) entry which is preliminary data.</text>
</comment>
<dbReference type="InterPro" id="IPR052918">
    <property type="entry name" value="Motility_Chemotaxis_Reg"/>
</dbReference>
<dbReference type="Pfam" id="PF18911">
    <property type="entry name" value="PKD_4"/>
    <property type="match status" value="2"/>
</dbReference>
<dbReference type="PANTHER" id="PTHR35580:SF1">
    <property type="entry name" value="PHYTASE-LIKE DOMAIN-CONTAINING PROTEIN"/>
    <property type="match status" value="1"/>
</dbReference>
<dbReference type="NCBIfam" id="TIGR04131">
    <property type="entry name" value="Bac_Flav_CTERM"/>
    <property type="match status" value="1"/>
</dbReference>
<evidence type="ECO:0000313" key="2">
    <source>
        <dbReference type="EMBL" id="NNV53831.1"/>
    </source>
</evidence>
<accession>A0A8J8F9K7</accession>
<dbReference type="InterPro" id="IPR057708">
    <property type="entry name" value="DUF7948"/>
</dbReference>
<evidence type="ECO:0000259" key="1">
    <source>
        <dbReference type="PROSITE" id="PS50093"/>
    </source>
</evidence>
<gene>
    <name evidence="2" type="ORF">GD597_00070</name>
</gene>
<dbReference type="Gene3D" id="2.60.40.10">
    <property type="entry name" value="Immunoglobulins"/>
    <property type="match status" value="4"/>
</dbReference>
<dbReference type="InterPro" id="IPR000601">
    <property type="entry name" value="PKD_dom"/>
</dbReference>
<organism evidence="2 3">
    <name type="scientific">Limnovirga soli</name>
    <dbReference type="NCBI Taxonomy" id="2656915"/>
    <lineage>
        <taxon>Bacteria</taxon>
        <taxon>Pseudomonadati</taxon>
        <taxon>Bacteroidota</taxon>
        <taxon>Chitinophagia</taxon>
        <taxon>Chitinophagales</taxon>
        <taxon>Chitinophagaceae</taxon>
        <taxon>Limnovirga</taxon>
    </lineage>
</organism>
<dbReference type="InterPro" id="IPR013783">
    <property type="entry name" value="Ig-like_fold"/>
</dbReference>
<name>A0A8J8F9K7_9BACT</name>
<dbReference type="InterPro" id="IPR035986">
    <property type="entry name" value="PKD_dom_sf"/>
</dbReference>